<dbReference type="EMBL" id="CAFZ01000667">
    <property type="protein sequence ID" value="CCA76250.1"/>
    <property type="molecule type" value="Genomic_DNA"/>
</dbReference>
<proteinExistence type="predicted"/>
<dbReference type="HOGENOM" id="CLU_2292759_0_0_1"/>
<comment type="caution">
    <text evidence="2">The sequence shown here is derived from an EMBL/GenBank/DDBJ whole genome shotgun (WGS) entry which is preliminary data.</text>
</comment>
<accession>G4TY57</accession>
<feature type="signal peptide" evidence="1">
    <location>
        <begin position="1"/>
        <end position="19"/>
    </location>
</feature>
<protein>
    <submittedName>
        <fullName evidence="2">Uncharacterized protein</fullName>
    </submittedName>
</protein>
<feature type="chain" id="PRO_5003468924" evidence="1">
    <location>
        <begin position="20"/>
        <end position="101"/>
    </location>
</feature>
<sequence length="101" mass="11347">MRVGFVAILLASAALLASATPFPSRTNQPISAHAALQYHQDREAHHIERVDAHLNRVITNSPARTRAEYITIWQKPITMPLESDTMGHRRTFTRPEFSVGT</sequence>
<keyword evidence="3" id="KW-1185">Reference proteome</keyword>
<evidence type="ECO:0000313" key="2">
    <source>
        <dbReference type="EMBL" id="CCA76250.1"/>
    </source>
</evidence>
<organism evidence="2 3">
    <name type="scientific">Serendipita indica (strain DSM 11827)</name>
    <name type="common">Root endophyte fungus</name>
    <name type="synonym">Piriformospora indica</name>
    <dbReference type="NCBI Taxonomy" id="1109443"/>
    <lineage>
        <taxon>Eukaryota</taxon>
        <taxon>Fungi</taxon>
        <taxon>Dikarya</taxon>
        <taxon>Basidiomycota</taxon>
        <taxon>Agaricomycotina</taxon>
        <taxon>Agaricomycetes</taxon>
        <taxon>Sebacinales</taxon>
        <taxon>Serendipitaceae</taxon>
        <taxon>Serendipita</taxon>
    </lineage>
</organism>
<dbReference type="Proteomes" id="UP000007148">
    <property type="component" value="Unassembled WGS sequence"/>
</dbReference>
<reference evidence="2 3" key="1">
    <citation type="journal article" date="2011" name="PLoS Pathog.">
        <title>Endophytic Life Strategies Decoded by Genome and Transcriptome Analyses of the Mutualistic Root Symbiont Piriformospora indica.</title>
        <authorList>
            <person name="Zuccaro A."/>
            <person name="Lahrmann U."/>
            <person name="Guldener U."/>
            <person name="Langen G."/>
            <person name="Pfiffi S."/>
            <person name="Biedenkopf D."/>
            <person name="Wong P."/>
            <person name="Samans B."/>
            <person name="Grimm C."/>
            <person name="Basiewicz M."/>
            <person name="Murat C."/>
            <person name="Martin F."/>
            <person name="Kogel K.H."/>
        </authorList>
    </citation>
    <scope>NUCLEOTIDE SEQUENCE [LARGE SCALE GENOMIC DNA]</scope>
    <source>
        <strain evidence="2 3">DSM 11827</strain>
    </source>
</reference>
<dbReference type="InParanoid" id="G4TY57"/>
<gene>
    <name evidence="2" type="ORF">PIIN_10242</name>
</gene>
<keyword evidence="1" id="KW-0732">Signal</keyword>
<dbReference type="AlphaFoldDB" id="G4TY57"/>
<name>G4TY57_SERID</name>
<evidence type="ECO:0000313" key="3">
    <source>
        <dbReference type="Proteomes" id="UP000007148"/>
    </source>
</evidence>
<evidence type="ECO:0000256" key="1">
    <source>
        <dbReference type="SAM" id="SignalP"/>
    </source>
</evidence>